<proteinExistence type="predicted"/>
<name>A0A1X7AR57_9GAMM</name>
<reference evidence="2 3" key="1">
    <citation type="submission" date="2017-03" db="EMBL/GenBank/DDBJ databases">
        <authorList>
            <person name="Afonso C.L."/>
            <person name="Miller P.J."/>
            <person name="Scott M.A."/>
            <person name="Spackman E."/>
            <person name="Goraichik I."/>
            <person name="Dimitrov K.M."/>
            <person name="Suarez D.L."/>
            <person name="Swayne D.E."/>
        </authorList>
    </citation>
    <scope>NUCLEOTIDE SEQUENCE [LARGE SCALE GENOMIC DNA]</scope>
    <source>
        <strain evidence="2">SB41UT1</strain>
    </source>
</reference>
<dbReference type="EMBL" id="FWPT01000014">
    <property type="protein sequence ID" value="SMA50633.1"/>
    <property type="molecule type" value="Genomic_DNA"/>
</dbReference>
<feature type="compositionally biased region" description="Polar residues" evidence="1">
    <location>
        <begin position="1"/>
        <end position="16"/>
    </location>
</feature>
<sequence length="156" mass="17014">MLSTSKGVPAISSKSQEQPEHLKPLQLSNTKTGKIPFALSDYFQLVDWAGRAVRDDKRGAISNDLPPILHRLGIDADAWLQTLKPGKSAFVHAIGGVGALQEYAVKLGKKMAAWYECGEEGLRGMILPLRINGGPFFCIFDVIFVVDRASDDSDTI</sequence>
<keyword evidence="3" id="KW-1185">Reference proteome</keyword>
<gene>
    <name evidence="2" type="ORF">EHSB41UT_04450</name>
</gene>
<dbReference type="AlphaFoldDB" id="A0A1X7AR57"/>
<dbReference type="RefSeq" id="WP_133060627.1">
    <property type="nucleotide sequence ID" value="NZ_CBCSCN010000017.1"/>
</dbReference>
<dbReference type="Proteomes" id="UP000196573">
    <property type="component" value="Unassembled WGS sequence"/>
</dbReference>
<accession>A0A1X7AR57</accession>
<evidence type="ECO:0000256" key="1">
    <source>
        <dbReference type="SAM" id="MobiDB-lite"/>
    </source>
</evidence>
<evidence type="ECO:0000313" key="3">
    <source>
        <dbReference type="Proteomes" id="UP000196573"/>
    </source>
</evidence>
<evidence type="ECO:0000313" key="2">
    <source>
        <dbReference type="EMBL" id="SMA50633.1"/>
    </source>
</evidence>
<organism evidence="2 3">
    <name type="scientific">Parendozoicomonas haliclonae</name>
    <dbReference type="NCBI Taxonomy" id="1960125"/>
    <lineage>
        <taxon>Bacteria</taxon>
        <taxon>Pseudomonadati</taxon>
        <taxon>Pseudomonadota</taxon>
        <taxon>Gammaproteobacteria</taxon>
        <taxon>Oceanospirillales</taxon>
        <taxon>Endozoicomonadaceae</taxon>
        <taxon>Parendozoicomonas</taxon>
    </lineage>
</organism>
<protein>
    <submittedName>
        <fullName evidence="2">Uncharacterized protein</fullName>
    </submittedName>
</protein>
<feature type="region of interest" description="Disordered" evidence="1">
    <location>
        <begin position="1"/>
        <end position="26"/>
    </location>
</feature>
<dbReference type="OrthoDB" id="9814067at2"/>